<keyword evidence="7" id="KW-1185">Reference proteome</keyword>
<protein>
    <submittedName>
        <fullName evidence="6">Metallophosphoesterase</fullName>
    </submittedName>
</protein>
<dbReference type="Gene3D" id="3.60.21.10">
    <property type="match status" value="1"/>
</dbReference>
<organism evidence="6 7">
    <name type="scientific">Paenibacillus vandeheii</name>
    <dbReference type="NCBI Taxonomy" id="3035917"/>
    <lineage>
        <taxon>Bacteria</taxon>
        <taxon>Bacillati</taxon>
        <taxon>Bacillota</taxon>
        <taxon>Bacilli</taxon>
        <taxon>Bacillales</taxon>
        <taxon>Paenibacillaceae</taxon>
        <taxon>Paenibacillus</taxon>
    </lineage>
</organism>
<dbReference type="InterPro" id="IPR004843">
    <property type="entry name" value="Calcineurin-like_PHP"/>
</dbReference>
<evidence type="ECO:0000256" key="3">
    <source>
        <dbReference type="ARBA" id="ARBA00023004"/>
    </source>
</evidence>
<evidence type="ECO:0000256" key="4">
    <source>
        <dbReference type="ARBA" id="ARBA00025742"/>
    </source>
</evidence>
<dbReference type="SUPFAM" id="SSF56300">
    <property type="entry name" value="Metallo-dependent phosphatases"/>
    <property type="match status" value="1"/>
</dbReference>
<name>A0ABT8JLG5_9BACL</name>
<feature type="domain" description="Calcineurin-like phosphoesterase" evidence="5">
    <location>
        <begin position="1"/>
        <end position="197"/>
    </location>
</feature>
<dbReference type="Pfam" id="PF00149">
    <property type="entry name" value="Metallophos"/>
    <property type="match status" value="1"/>
</dbReference>
<keyword evidence="1" id="KW-0479">Metal-binding</keyword>
<gene>
    <name evidence="6" type="ORF">P5G61_27535</name>
</gene>
<comment type="caution">
    <text evidence="6">The sequence shown here is derived from an EMBL/GenBank/DDBJ whole genome shotgun (WGS) entry which is preliminary data.</text>
</comment>
<dbReference type="PANTHER" id="PTHR42988">
    <property type="entry name" value="PHOSPHOHYDROLASE"/>
    <property type="match status" value="1"/>
</dbReference>
<dbReference type="Proteomes" id="UP001174205">
    <property type="component" value="Unassembled WGS sequence"/>
</dbReference>
<dbReference type="InterPro" id="IPR050884">
    <property type="entry name" value="CNP_phosphodiesterase-III"/>
</dbReference>
<accession>A0ABT8JLG5</accession>
<dbReference type="PANTHER" id="PTHR42988:SF2">
    <property type="entry name" value="CYCLIC NUCLEOTIDE PHOSPHODIESTERASE CBUA0032-RELATED"/>
    <property type="match status" value="1"/>
</dbReference>
<evidence type="ECO:0000256" key="1">
    <source>
        <dbReference type="ARBA" id="ARBA00022723"/>
    </source>
</evidence>
<evidence type="ECO:0000313" key="6">
    <source>
        <dbReference type="EMBL" id="MDN4605009.1"/>
    </source>
</evidence>
<dbReference type="InterPro" id="IPR029052">
    <property type="entry name" value="Metallo-depent_PP-like"/>
</dbReference>
<evidence type="ECO:0000259" key="5">
    <source>
        <dbReference type="Pfam" id="PF00149"/>
    </source>
</evidence>
<evidence type="ECO:0000256" key="2">
    <source>
        <dbReference type="ARBA" id="ARBA00022801"/>
    </source>
</evidence>
<evidence type="ECO:0000313" key="7">
    <source>
        <dbReference type="Proteomes" id="UP001174205"/>
    </source>
</evidence>
<comment type="similarity">
    <text evidence="4">Belongs to the cyclic nucleotide phosphodiesterase class-III family.</text>
</comment>
<dbReference type="RefSeq" id="WP_301249428.1">
    <property type="nucleotide sequence ID" value="NZ_JAROCD010000017.1"/>
</dbReference>
<keyword evidence="2" id="KW-0378">Hydrolase</keyword>
<reference evidence="6" key="1">
    <citation type="submission" date="2023-03" db="EMBL/GenBank/DDBJ databases">
        <title>MT1 and MT2 Draft Genomes of Novel Species.</title>
        <authorList>
            <person name="Venkateswaran K."/>
        </authorList>
    </citation>
    <scope>NUCLEOTIDE SEQUENCE</scope>
    <source>
        <strain evidence="6">F6_3S_P_1C</strain>
    </source>
</reference>
<dbReference type="EMBL" id="JAROCD010000017">
    <property type="protein sequence ID" value="MDN4605009.1"/>
    <property type="molecule type" value="Genomic_DNA"/>
</dbReference>
<sequence>MRLIVMGDLHYPALLVEAGDQMIEARDAFYTAYLAEFLDFSADYHISIGDLTHAGEPLEFNFIMSKVQKALPQRRFLYALGNHDTHACSKAELEATTGQKRYLAIEEEEAVLLVLDTARENPDHWGGMMDEEQMDWLRGQMNKYGQKTLLVFAHHPVYDTTARSTEPMMSLDPELDLWSVLKEHQGQGIYFNGHNHVQSVIQRDQWHFVQIAAVPDIPAVVLVNLQDQQMSIHTVELQGANYQELARTFVKGLYDYEPHPDAKGDHDSTELIFTLSSGKKEMTP</sequence>
<proteinExistence type="inferred from homology"/>
<keyword evidence="3" id="KW-0408">Iron</keyword>